<gene>
    <name evidence="1" type="ORF">WR164_01930</name>
</gene>
<name>A0A9W6B145_9LACO</name>
<comment type="caution">
    <text evidence="1">The sequence shown here is derived from an EMBL/GenBank/DDBJ whole genome shotgun (WGS) entry which is preliminary data.</text>
</comment>
<evidence type="ECO:0000313" key="1">
    <source>
        <dbReference type="EMBL" id="GLB46214.1"/>
    </source>
</evidence>
<reference evidence="1" key="1">
    <citation type="submission" date="2022-07" db="EMBL/GenBank/DDBJ databases">
        <authorList>
            <person name="Kouya T."/>
            <person name="Ishiyama Y."/>
        </authorList>
    </citation>
    <scope>NUCLEOTIDE SEQUENCE</scope>
    <source>
        <strain evidence="1">WR16-4</strain>
    </source>
</reference>
<evidence type="ECO:0000313" key="2">
    <source>
        <dbReference type="Proteomes" id="UP001144204"/>
    </source>
</evidence>
<sequence length="212" mass="24541">MNKSYLKYLTLVLLAFGTLGGYVITNQNANAKHIVIIQGNKKVRKHVKRRHLNKKLNQRRLKLQLFKQFNSYMTTDNNNISYSCLLGPSNTLMSDDLDSVTLGTSSHDASKKMNTIYNILENMVKDQHTDYADFFNENAVRADKSTLKPTRRATKHLANMFVKYYSRKDKYNVNKTLKAVQHSGVHGLNKKCYYFLQSLAKGFKDTWHTSEY</sequence>
<dbReference type="AlphaFoldDB" id="A0A9W6B145"/>
<keyword evidence="2" id="KW-1185">Reference proteome</keyword>
<protein>
    <submittedName>
        <fullName evidence="1">Uncharacterized protein</fullName>
    </submittedName>
</protein>
<accession>A0A9W6B145</accession>
<dbReference type="Proteomes" id="UP001144204">
    <property type="component" value="Unassembled WGS sequence"/>
</dbReference>
<proteinExistence type="predicted"/>
<dbReference type="EMBL" id="BRPL01000002">
    <property type="protein sequence ID" value="GLB46214.1"/>
    <property type="molecule type" value="Genomic_DNA"/>
</dbReference>
<reference evidence="1" key="2">
    <citation type="journal article" date="2023" name="PLoS ONE">
        <title>Philodulcilactobacillus myokoensis gen. nov., sp. nov., a fructophilic, acidophilic, and agar-phobic lactic acid bacterium isolated from fermented vegetable extracts.</title>
        <authorList>
            <person name="Kouya T."/>
            <person name="Ishiyama Y."/>
            <person name="Ohashi S."/>
            <person name="Kumakubo R."/>
            <person name="Yamazaki T."/>
            <person name="Otaki T."/>
        </authorList>
    </citation>
    <scope>NUCLEOTIDE SEQUENCE</scope>
    <source>
        <strain evidence="1">WR16-4</strain>
    </source>
</reference>
<dbReference type="RefSeq" id="WP_286135672.1">
    <property type="nucleotide sequence ID" value="NZ_BRPL01000002.1"/>
</dbReference>
<organism evidence="1 2">
    <name type="scientific">Philodulcilactobacillus myokoensis</name>
    <dbReference type="NCBI Taxonomy" id="2929573"/>
    <lineage>
        <taxon>Bacteria</taxon>
        <taxon>Bacillati</taxon>
        <taxon>Bacillota</taxon>
        <taxon>Bacilli</taxon>
        <taxon>Lactobacillales</taxon>
        <taxon>Lactobacillaceae</taxon>
        <taxon>Philodulcilactobacillus</taxon>
    </lineage>
</organism>